<dbReference type="PANTHER" id="PTHR30055:SF238">
    <property type="entry name" value="MYCOFACTOCIN BIOSYNTHESIS TRANSCRIPTIONAL REGULATOR MFTR-RELATED"/>
    <property type="match status" value="1"/>
</dbReference>
<dbReference type="GO" id="GO:0003700">
    <property type="term" value="F:DNA-binding transcription factor activity"/>
    <property type="evidence" value="ECO:0007669"/>
    <property type="project" value="TreeGrafter"/>
</dbReference>
<evidence type="ECO:0000256" key="4">
    <source>
        <dbReference type="PROSITE-ProRule" id="PRU00335"/>
    </source>
</evidence>
<dbReference type="InterPro" id="IPR050109">
    <property type="entry name" value="HTH-type_TetR-like_transc_reg"/>
</dbReference>
<evidence type="ECO:0000313" key="7">
    <source>
        <dbReference type="Proteomes" id="UP000549616"/>
    </source>
</evidence>
<accession>A0A853AZZ1</accession>
<dbReference type="PROSITE" id="PS50977">
    <property type="entry name" value="HTH_TETR_2"/>
    <property type="match status" value="1"/>
</dbReference>
<protein>
    <submittedName>
        <fullName evidence="6">AcrR family transcriptional regulator</fullName>
    </submittedName>
</protein>
<sequence>MGRWEPNARERLSRAALELFTEHGYDSTTVAEIAERAGLTKRTFFRYFADKREVLFAGQDGLSRIIAEKIIGADGSASPLEAIGAGLEGLDVIFADERRQWARQRHDVITGNDELRERELLKSAAIATALAAALRERGVPDLTAELAAEAGNLAFRTSFTRWIEPSHEQGFAEVVRQTIKELQAAVTHI</sequence>
<organism evidence="6 7">
    <name type="scientific">Amycolatopsis endophytica</name>
    <dbReference type="NCBI Taxonomy" id="860233"/>
    <lineage>
        <taxon>Bacteria</taxon>
        <taxon>Bacillati</taxon>
        <taxon>Actinomycetota</taxon>
        <taxon>Actinomycetes</taxon>
        <taxon>Pseudonocardiales</taxon>
        <taxon>Pseudonocardiaceae</taxon>
        <taxon>Amycolatopsis</taxon>
    </lineage>
</organism>
<keyword evidence="1" id="KW-0805">Transcription regulation</keyword>
<dbReference type="GO" id="GO:0000976">
    <property type="term" value="F:transcription cis-regulatory region binding"/>
    <property type="evidence" value="ECO:0007669"/>
    <property type="project" value="TreeGrafter"/>
</dbReference>
<dbReference type="Pfam" id="PF00440">
    <property type="entry name" value="TetR_N"/>
    <property type="match status" value="1"/>
</dbReference>
<dbReference type="PANTHER" id="PTHR30055">
    <property type="entry name" value="HTH-TYPE TRANSCRIPTIONAL REGULATOR RUTR"/>
    <property type="match status" value="1"/>
</dbReference>
<keyword evidence="2 4" id="KW-0238">DNA-binding</keyword>
<evidence type="ECO:0000256" key="1">
    <source>
        <dbReference type="ARBA" id="ARBA00023015"/>
    </source>
</evidence>
<dbReference type="Proteomes" id="UP000549616">
    <property type="component" value="Unassembled WGS sequence"/>
</dbReference>
<evidence type="ECO:0000256" key="2">
    <source>
        <dbReference type="ARBA" id="ARBA00023125"/>
    </source>
</evidence>
<dbReference type="SUPFAM" id="SSF46689">
    <property type="entry name" value="Homeodomain-like"/>
    <property type="match status" value="1"/>
</dbReference>
<dbReference type="Gene3D" id="1.10.357.10">
    <property type="entry name" value="Tetracycline Repressor, domain 2"/>
    <property type="match status" value="1"/>
</dbReference>
<comment type="caution">
    <text evidence="6">The sequence shown here is derived from an EMBL/GenBank/DDBJ whole genome shotgun (WGS) entry which is preliminary data.</text>
</comment>
<evidence type="ECO:0000313" key="6">
    <source>
        <dbReference type="EMBL" id="NYI88373.1"/>
    </source>
</evidence>
<dbReference type="InterPro" id="IPR023772">
    <property type="entry name" value="DNA-bd_HTH_TetR-type_CS"/>
</dbReference>
<dbReference type="PROSITE" id="PS01081">
    <property type="entry name" value="HTH_TETR_1"/>
    <property type="match status" value="1"/>
</dbReference>
<dbReference type="EMBL" id="JACCFK010000001">
    <property type="protein sequence ID" value="NYI88373.1"/>
    <property type="molecule type" value="Genomic_DNA"/>
</dbReference>
<proteinExistence type="predicted"/>
<dbReference type="InterPro" id="IPR001647">
    <property type="entry name" value="HTH_TetR"/>
</dbReference>
<keyword evidence="3" id="KW-0804">Transcription</keyword>
<evidence type="ECO:0000259" key="5">
    <source>
        <dbReference type="PROSITE" id="PS50977"/>
    </source>
</evidence>
<feature type="domain" description="HTH tetR-type" evidence="5">
    <location>
        <begin position="6"/>
        <end position="66"/>
    </location>
</feature>
<keyword evidence="7" id="KW-1185">Reference proteome</keyword>
<dbReference type="AlphaFoldDB" id="A0A853AZZ1"/>
<dbReference type="RefSeq" id="WP_179772616.1">
    <property type="nucleotide sequence ID" value="NZ_JACCFK010000001.1"/>
</dbReference>
<dbReference type="PRINTS" id="PR00455">
    <property type="entry name" value="HTHTETR"/>
</dbReference>
<dbReference type="InterPro" id="IPR009057">
    <property type="entry name" value="Homeodomain-like_sf"/>
</dbReference>
<evidence type="ECO:0000256" key="3">
    <source>
        <dbReference type="ARBA" id="ARBA00023163"/>
    </source>
</evidence>
<gene>
    <name evidence="6" type="ORF">HNR02_001696</name>
</gene>
<feature type="DNA-binding region" description="H-T-H motif" evidence="4">
    <location>
        <begin position="29"/>
        <end position="48"/>
    </location>
</feature>
<reference evidence="6 7" key="1">
    <citation type="submission" date="2020-07" db="EMBL/GenBank/DDBJ databases">
        <title>Sequencing the genomes of 1000 actinobacteria strains.</title>
        <authorList>
            <person name="Klenk H.-P."/>
        </authorList>
    </citation>
    <scope>NUCLEOTIDE SEQUENCE [LARGE SCALE GENOMIC DNA]</scope>
    <source>
        <strain evidence="6 7">DSM 104006</strain>
    </source>
</reference>
<name>A0A853AZZ1_9PSEU</name>